<sequence length="127" mass="13560">MAKQMIHYFISLRGSGATAEGDRQQSSVLSTLQVRPDESTAPAAHGAHLSLICHALKRSRNAPSSPGAGFIALRGTAFSLAISATFRPLSFHHHHHHPLHTHSPHSHPRRHAVHAVVASSDIASPTG</sequence>
<keyword evidence="3" id="KW-1185">Reference proteome</keyword>
<dbReference type="Proteomes" id="UP000287166">
    <property type="component" value="Unassembled WGS sequence"/>
</dbReference>
<organism evidence="2 3">
    <name type="scientific">Sparassis crispa</name>
    <dbReference type="NCBI Taxonomy" id="139825"/>
    <lineage>
        <taxon>Eukaryota</taxon>
        <taxon>Fungi</taxon>
        <taxon>Dikarya</taxon>
        <taxon>Basidiomycota</taxon>
        <taxon>Agaricomycotina</taxon>
        <taxon>Agaricomycetes</taxon>
        <taxon>Polyporales</taxon>
        <taxon>Sparassidaceae</taxon>
        <taxon>Sparassis</taxon>
    </lineage>
</organism>
<name>A0A401GLP1_9APHY</name>
<protein>
    <submittedName>
        <fullName evidence="2">Uncharacterized protein</fullName>
    </submittedName>
</protein>
<dbReference type="InParanoid" id="A0A401GLP1"/>
<comment type="caution">
    <text evidence="2">The sequence shown here is derived from an EMBL/GenBank/DDBJ whole genome shotgun (WGS) entry which is preliminary data.</text>
</comment>
<accession>A0A401GLP1</accession>
<feature type="compositionally biased region" description="Basic residues" evidence="1">
    <location>
        <begin position="93"/>
        <end position="113"/>
    </location>
</feature>
<feature type="region of interest" description="Disordered" evidence="1">
    <location>
        <begin position="93"/>
        <end position="127"/>
    </location>
</feature>
<proteinExistence type="predicted"/>
<dbReference type="EMBL" id="BFAD01000005">
    <property type="protein sequence ID" value="GBE83095.1"/>
    <property type="molecule type" value="Genomic_DNA"/>
</dbReference>
<dbReference type="GeneID" id="38780012"/>
<reference evidence="2 3" key="1">
    <citation type="journal article" date="2018" name="Sci. Rep.">
        <title>Genome sequence of the cauliflower mushroom Sparassis crispa (Hanabiratake) and its association with beneficial usage.</title>
        <authorList>
            <person name="Kiyama R."/>
            <person name="Furutani Y."/>
            <person name="Kawaguchi K."/>
            <person name="Nakanishi T."/>
        </authorList>
    </citation>
    <scope>NUCLEOTIDE SEQUENCE [LARGE SCALE GENOMIC DNA]</scope>
</reference>
<gene>
    <name evidence="2" type="ORF">SCP_0501410</name>
</gene>
<evidence type="ECO:0000313" key="2">
    <source>
        <dbReference type="EMBL" id="GBE83095.1"/>
    </source>
</evidence>
<dbReference type="AlphaFoldDB" id="A0A401GLP1"/>
<dbReference type="RefSeq" id="XP_027614008.1">
    <property type="nucleotide sequence ID" value="XM_027758207.1"/>
</dbReference>
<evidence type="ECO:0000256" key="1">
    <source>
        <dbReference type="SAM" id="MobiDB-lite"/>
    </source>
</evidence>
<evidence type="ECO:0000313" key="3">
    <source>
        <dbReference type="Proteomes" id="UP000287166"/>
    </source>
</evidence>